<proteinExistence type="predicted"/>
<reference evidence="3" key="1">
    <citation type="journal article" date="2018" name="Nat. Microbiol.">
        <title>Leveraging single-cell genomics to expand the fungal tree of life.</title>
        <authorList>
            <person name="Ahrendt S.R."/>
            <person name="Quandt C.A."/>
            <person name="Ciobanu D."/>
            <person name="Clum A."/>
            <person name="Salamov A."/>
            <person name="Andreopoulos B."/>
            <person name="Cheng J.F."/>
            <person name="Woyke T."/>
            <person name="Pelin A."/>
            <person name="Henrissat B."/>
            <person name="Reynolds N.K."/>
            <person name="Benny G.L."/>
            <person name="Smith M.E."/>
            <person name="James T.Y."/>
            <person name="Grigoriev I.V."/>
        </authorList>
    </citation>
    <scope>NUCLEOTIDE SEQUENCE [LARGE SCALE GENOMIC DNA]</scope>
</reference>
<dbReference type="EMBL" id="KZ994324">
    <property type="protein sequence ID" value="RKO93225.1"/>
    <property type="molecule type" value="Genomic_DNA"/>
</dbReference>
<dbReference type="OrthoDB" id="4791183at2759"/>
<dbReference type="AlphaFoldDB" id="A0A4P9WLZ7"/>
<keyword evidence="1" id="KW-0732">Signal</keyword>
<evidence type="ECO:0008006" key="4">
    <source>
        <dbReference type="Google" id="ProtNLM"/>
    </source>
</evidence>
<feature type="chain" id="PRO_5020805216" description="Ubiquitin 3 binding protein But2 C-terminal domain-containing protein" evidence="1">
    <location>
        <begin position="18"/>
        <end position="177"/>
    </location>
</feature>
<evidence type="ECO:0000313" key="3">
    <source>
        <dbReference type="Proteomes" id="UP000269721"/>
    </source>
</evidence>
<sequence length="177" mass="19671">MLLALAAFSAPATAARAGFHVQFPWVIRKQANVVPKGMRQVMQSFLPFCGDIIRNPQIYSGNDTTFLSFSGNSGDLVTVIYTSNRAPRSREDFTIPIVADVPIHPSGQLCFNVTMPAVSLFPQYGVFYFEARDPKTEEIEYFCSDVKLKDDIILAVEHPAMCAGNNETLIPMPDEYL</sequence>
<feature type="signal peptide" evidence="1">
    <location>
        <begin position="1"/>
        <end position="17"/>
    </location>
</feature>
<protein>
    <recommendedName>
        <fullName evidence="4">Ubiquitin 3 binding protein But2 C-terminal domain-containing protein</fullName>
    </recommendedName>
</protein>
<accession>A0A4P9WLZ7</accession>
<name>A0A4P9WLZ7_9FUNG</name>
<keyword evidence="3" id="KW-1185">Reference proteome</keyword>
<gene>
    <name evidence="2" type="ORF">BDK51DRAFT_17434</name>
</gene>
<dbReference type="Proteomes" id="UP000269721">
    <property type="component" value="Unassembled WGS sequence"/>
</dbReference>
<organism evidence="2 3">
    <name type="scientific">Blyttiomyces helicus</name>
    <dbReference type="NCBI Taxonomy" id="388810"/>
    <lineage>
        <taxon>Eukaryota</taxon>
        <taxon>Fungi</taxon>
        <taxon>Fungi incertae sedis</taxon>
        <taxon>Chytridiomycota</taxon>
        <taxon>Chytridiomycota incertae sedis</taxon>
        <taxon>Chytridiomycetes</taxon>
        <taxon>Chytridiomycetes incertae sedis</taxon>
        <taxon>Blyttiomyces</taxon>
    </lineage>
</organism>
<evidence type="ECO:0000256" key="1">
    <source>
        <dbReference type="SAM" id="SignalP"/>
    </source>
</evidence>
<evidence type="ECO:0000313" key="2">
    <source>
        <dbReference type="EMBL" id="RKO93225.1"/>
    </source>
</evidence>